<evidence type="ECO:0000256" key="1">
    <source>
        <dbReference type="SAM" id="MobiDB-lite"/>
    </source>
</evidence>
<dbReference type="AlphaFoldDB" id="A0A392RL58"/>
<feature type="compositionally biased region" description="Acidic residues" evidence="1">
    <location>
        <begin position="49"/>
        <end position="63"/>
    </location>
</feature>
<reference evidence="2 3" key="1">
    <citation type="journal article" date="2018" name="Front. Plant Sci.">
        <title>Red Clover (Trifolium pratense) and Zigzag Clover (T. medium) - A Picture of Genomic Similarities and Differences.</title>
        <authorList>
            <person name="Dluhosova J."/>
            <person name="Istvanek J."/>
            <person name="Nedelnik J."/>
            <person name="Repkova J."/>
        </authorList>
    </citation>
    <scope>NUCLEOTIDE SEQUENCE [LARGE SCALE GENOMIC DNA]</scope>
    <source>
        <strain evidence="3">cv. 10/8</strain>
        <tissue evidence="2">Leaf</tissue>
    </source>
</reference>
<name>A0A392RL58_9FABA</name>
<sequence length="82" mass="8734">NDAGFRAMTAVHESIYRSQTQQMVMTPPEFQTYVNWPGVRPTFSGGGEAGDDAEQAGEDDEQAASDASMGEGDGNEDDVTSD</sequence>
<accession>A0A392RL58</accession>
<evidence type="ECO:0000313" key="3">
    <source>
        <dbReference type="Proteomes" id="UP000265520"/>
    </source>
</evidence>
<comment type="caution">
    <text evidence="2">The sequence shown here is derived from an EMBL/GenBank/DDBJ whole genome shotgun (WGS) entry which is preliminary data.</text>
</comment>
<feature type="compositionally biased region" description="Acidic residues" evidence="1">
    <location>
        <begin position="73"/>
        <end position="82"/>
    </location>
</feature>
<dbReference type="EMBL" id="LXQA010239721">
    <property type="protein sequence ID" value="MCI37007.1"/>
    <property type="molecule type" value="Genomic_DNA"/>
</dbReference>
<evidence type="ECO:0000313" key="2">
    <source>
        <dbReference type="EMBL" id="MCI37007.1"/>
    </source>
</evidence>
<feature type="region of interest" description="Disordered" evidence="1">
    <location>
        <begin position="37"/>
        <end position="82"/>
    </location>
</feature>
<organism evidence="2 3">
    <name type="scientific">Trifolium medium</name>
    <dbReference type="NCBI Taxonomy" id="97028"/>
    <lineage>
        <taxon>Eukaryota</taxon>
        <taxon>Viridiplantae</taxon>
        <taxon>Streptophyta</taxon>
        <taxon>Embryophyta</taxon>
        <taxon>Tracheophyta</taxon>
        <taxon>Spermatophyta</taxon>
        <taxon>Magnoliopsida</taxon>
        <taxon>eudicotyledons</taxon>
        <taxon>Gunneridae</taxon>
        <taxon>Pentapetalae</taxon>
        <taxon>rosids</taxon>
        <taxon>fabids</taxon>
        <taxon>Fabales</taxon>
        <taxon>Fabaceae</taxon>
        <taxon>Papilionoideae</taxon>
        <taxon>50 kb inversion clade</taxon>
        <taxon>NPAAA clade</taxon>
        <taxon>Hologalegina</taxon>
        <taxon>IRL clade</taxon>
        <taxon>Trifolieae</taxon>
        <taxon>Trifolium</taxon>
    </lineage>
</organism>
<keyword evidence="3" id="KW-1185">Reference proteome</keyword>
<protein>
    <submittedName>
        <fullName evidence="2">Uncharacterized protein</fullName>
    </submittedName>
</protein>
<feature type="non-terminal residue" evidence="2">
    <location>
        <position position="1"/>
    </location>
</feature>
<proteinExistence type="predicted"/>
<dbReference type="Proteomes" id="UP000265520">
    <property type="component" value="Unassembled WGS sequence"/>
</dbReference>